<dbReference type="PANTHER" id="PTHR47332:SF4">
    <property type="entry name" value="SET DOMAIN-CONTAINING PROTEIN 5"/>
    <property type="match status" value="1"/>
</dbReference>
<proteinExistence type="predicted"/>
<evidence type="ECO:0000259" key="2">
    <source>
        <dbReference type="PROSITE" id="PS50280"/>
    </source>
</evidence>
<protein>
    <recommendedName>
        <fullName evidence="2">SET domain-containing protein</fullName>
    </recommendedName>
</protein>
<comment type="caution">
    <text evidence="3">The sequence shown here is derived from an EMBL/GenBank/DDBJ whole genome shotgun (WGS) entry which is preliminary data.</text>
</comment>
<dbReference type="InterPro" id="IPR001214">
    <property type="entry name" value="SET_dom"/>
</dbReference>
<evidence type="ECO:0000313" key="3">
    <source>
        <dbReference type="EMBL" id="KAK5690813.1"/>
    </source>
</evidence>
<dbReference type="Gene3D" id="2.170.270.10">
    <property type="entry name" value="SET domain"/>
    <property type="match status" value="1"/>
</dbReference>
<sequence>MPPINEYWNSATALFITLRNSKPYTYPEVKAIDVAWDLLVGRGGQLAAAAAAFVVIWKSLLLSIEKQPVPLPLAYSVYFDWISLSLGAAILRNLAIPFYARDHHEKAVPFHRLLGWLYLCIYVLVLPTIISAMTGYQTTGDIWFAPPMGSTRLAPATEMVPNPALTIRDGSRVGLADNEAVDFMTRAVVLYGEVQVNEYYNTILSYYFAMQNALHNTTWTLNVQSVSSLNLRAIGPTYSGNTSAWAYCTVSHYGDYCADDDTGHIGAPTPADPPLYGTPDSIWSNITLNNQTYVLQPPPLDIIWAAPATTWAVLLGEDPQYGGYFPNASVAETAVCLPSTKYQWGFSAVLLCLFCCMTILFAATLLALEIEIWLDSRSNLYQQRRSGYRDAVNVVHALQEELGEEVVTDYSEAIEPRIKSYTGSMRVDTEGLGLSRRQTGMSGRQSRSQRGQEVFPDIPLLEHAKSDVFASSEFVSDNLYDCCSLAPGATDPAYDRLQHLEPEIMTAAITNCYELRDAGSKGVGLFATRHIPAGTLILSELPIVTFDKHLDSVSSEEISAAVDRLSIADKQRWAELRTVVDIPNHVYHPNDKYTKDELKFLLNNYNDHSSCGIWNLCCRLNFSCQPNTRIMGNPDRLEIFATADIKQNDEMTNTHFNHAAYFMTTAERRKYITKGFAWNCECNLCKAPAVERNLSDMRRRLAAHIMVFLGEDASQKVKLEQFDLTRRTVGEAMRAQTSHLGPTSRATVCWVLLAASLDADGIVMEGFVSKAYAEAARTLIERALGSGLDELPAPALVLYRSWWKRFSELATLLPGDSERGLPVELRWKFEEVSMDGKFAGLFP</sequence>
<keyword evidence="1" id="KW-0472">Membrane</keyword>
<dbReference type="PROSITE" id="PS50280">
    <property type="entry name" value="SET"/>
    <property type="match status" value="1"/>
</dbReference>
<keyword evidence="1" id="KW-1133">Transmembrane helix</keyword>
<evidence type="ECO:0000256" key="1">
    <source>
        <dbReference type="SAM" id="Phobius"/>
    </source>
</evidence>
<organism evidence="3 4">
    <name type="scientific">Elasticomyces elasticus</name>
    <dbReference type="NCBI Taxonomy" id="574655"/>
    <lineage>
        <taxon>Eukaryota</taxon>
        <taxon>Fungi</taxon>
        <taxon>Dikarya</taxon>
        <taxon>Ascomycota</taxon>
        <taxon>Pezizomycotina</taxon>
        <taxon>Dothideomycetes</taxon>
        <taxon>Dothideomycetidae</taxon>
        <taxon>Mycosphaerellales</taxon>
        <taxon>Teratosphaeriaceae</taxon>
        <taxon>Elasticomyces</taxon>
    </lineage>
</organism>
<feature type="transmembrane region" description="Helical" evidence="1">
    <location>
        <begin position="344"/>
        <end position="368"/>
    </location>
</feature>
<feature type="transmembrane region" description="Helical" evidence="1">
    <location>
        <begin position="46"/>
        <end position="64"/>
    </location>
</feature>
<keyword evidence="1" id="KW-0812">Transmembrane</keyword>
<dbReference type="Proteomes" id="UP001310594">
    <property type="component" value="Unassembled WGS sequence"/>
</dbReference>
<reference evidence="3" key="1">
    <citation type="submission" date="2023-08" db="EMBL/GenBank/DDBJ databases">
        <title>Black Yeasts Isolated from many extreme environments.</title>
        <authorList>
            <person name="Coleine C."/>
            <person name="Stajich J.E."/>
            <person name="Selbmann L."/>
        </authorList>
    </citation>
    <scope>NUCLEOTIDE SEQUENCE</scope>
    <source>
        <strain evidence="3">CCFEE 5810</strain>
    </source>
</reference>
<evidence type="ECO:0000313" key="4">
    <source>
        <dbReference type="Proteomes" id="UP001310594"/>
    </source>
</evidence>
<gene>
    <name evidence="3" type="ORF">LTR97_011974</name>
</gene>
<dbReference type="Pfam" id="PF00856">
    <property type="entry name" value="SET"/>
    <property type="match status" value="1"/>
</dbReference>
<dbReference type="SMART" id="SM00317">
    <property type="entry name" value="SET"/>
    <property type="match status" value="1"/>
</dbReference>
<dbReference type="InterPro" id="IPR046341">
    <property type="entry name" value="SET_dom_sf"/>
</dbReference>
<dbReference type="AlphaFoldDB" id="A0AAN7W0Y1"/>
<dbReference type="EMBL" id="JAVRQU010000023">
    <property type="protein sequence ID" value="KAK5690813.1"/>
    <property type="molecule type" value="Genomic_DNA"/>
</dbReference>
<dbReference type="PANTHER" id="PTHR47332">
    <property type="entry name" value="SET DOMAIN-CONTAINING PROTEIN 5"/>
    <property type="match status" value="1"/>
</dbReference>
<feature type="transmembrane region" description="Helical" evidence="1">
    <location>
        <begin position="116"/>
        <end position="136"/>
    </location>
</feature>
<dbReference type="InterPro" id="IPR053185">
    <property type="entry name" value="SET_domain_protein"/>
</dbReference>
<dbReference type="CDD" id="cd20071">
    <property type="entry name" value="SET_SMYD"/>
    <property type="match status" value="1"/>
</dbReference>
<accession>A0AAN7W0Y1</accession>
<feature type="transmembrane region" description="Helical" evidence="1">
    <location>
        <begin position="76"/>
        <end position="95"/>
    </location>
</feature>
<dbReference type="SUPFAM" id="SSF82199">
    <property type="entry name" value="SET domain"/>
    <property type="match status" value="1"/>
</dbReference>
<feature type="domain" description="SET" evidence="2">
    <location>
        <begin position="511"/>
        <end position="656"/>
    </location>
</feature>
<name>A0AAN7W0Y1_9PEZI</name>